<dbReference type="AlphaFoldDB" id="A0A2S0KL18"/>
<dbReference type="RefSeq" id="WP_106011714.1">
    <property type="nucleotide sequence ID" value="NZ_CP027226.1"/>
</dbReference>
<dbReference type="EMBL" id="CP027226">
    <property type="protein sequence ID" value="AVM41726.1"/>
    <property type="molecule type" value="Genomic_DNA"/>
</dbReference>
<reference evidence="4" key="1">
    <citation type="submission" date="2018-02" db="EMBL/GenBank/DDBJ databases">
        <authorList>
            <person name="Holder M.E."/>
            <person name="Ajami N.J."/>
            <person name="Petrosino J.F."/>
        </authorList>
    </citation>
    <scope>NUCLEOTIDE SEQUENCE [LARGE SCALE GENOMIC DNA]</scope>
    <source>
        <strain evidence="4">CCUG 47711</strain>
    </source>
</reference>
<evidence type="ECO:0000256" key="2">
    <source>
        <dbReference type="SAM" id="Phobius"/>
    </source>
</evidence>
<keyword evidence="2" id="KW-0472">Membrane</keyword>
<feature type="transmembrane region" description="Helical" evidence="2">
    <location>
        <begin position="7"/>
        <end position="27"/>
    </location>
</feature>
<dbReference type="KEGG" id="fsa:C5Q98_00100"/>
<feature type="transmembrane region" description="Helical" evidence="2">
    <location>
        <begin position="33"/>
        <end position="54"/>
    </location>
</feature>
<accession>A0A2S0KL18</accession>
<keyword evidence="4" id="KW-1185">Reference proteome</keyword>
<keyword evidence="2" id="KW-1133">Transmembrane helix</keyword>
<feature type="compositionally biased region" description="Low complexity" evidence="1">
    <location>
        <begin position="59"/>
        <end position="86"/>
    </location>
</feature>
<evidence type="ECO:0000256" key="1">
    <source>
        <dbReference type="SAM" id="MobiDB-lite"/>
    </source>
</evidence>
<organism evidence="3 4">
    <name type="scientific">Fastidiosipila sanguinis</name>
    <dbReference type="NCBI Taxonomy" id="236753"/>
    <lineage>
        <taxon>Bacteria</taxon>
        <taxon>Bacillati</taxon>
        <taxon>Bacillota</taxon>
        <taxon>Clostridia</taxon>
        <taxon>Eubacteriales</taxon>
        <taxon>Oscillospiraceae</taxon>
        <taxon>Fastidiosipila</taxon>
    </lineage>
</organism>
<sequence length="86" mass="9566">MDFKALLKAGGVFVVVVIALWFTRGVFNFISKWIVSPGLVLVALVIAFFAYKFFRGQDNNNKNINANSNTNTNTNSSSVNNQDDFN</sequence>
<gene>
    <name evidence="3" type="ORF">C5Q98_00100</name>
</gene>
<dbReference type="Proteomes" id="UP000237947">
    <property type="component" value="Chromosome"/>
</dbReference>
<keyword evidence="2" id="KW-0812">Transmembrane</keyword>
<name>A0A2S0KL18_9FIRM</name>
<proteinExistence type="predicted"/>
<evidence type="ECO:0000313" key="4">
    <source>
        <dbReference type="Proteomes" id="UP000237947"/>
    </source>
</evidence>
<evidence type="ECO:0000313" key="3">
    <source>
        <dbReference type="EMBL" id="AVM41726.1"/>
    </source>
</evidence>
<feature type="region of interest" description="Disordered" evidence="1">
    <location>
        <begin position="57"/>
        <end position="86"/>
    </location>
</feature>
<protein>
    <submittedName>
        <fullName evidence="3">Uncharacterized protein</fullName>
    </submittedName>
</protein>